<dbReference type="GO" id="GO:0016301">
    <property type="term" value="F:kinase activity"/>
    <property type="evidence" value="ECO:0007669"/>
    <property type="project" value="UniProtKB-KW"/>
</dbReference>
<gene>
    <name evidence="2" type="ORF">FB389_1967</name>
</gene>
<proteinExistence type="inferred from homology"/>
<keyword evidence="2" id="KW-0418">Kinase</keyword>
<dbReference type="Pfam" id="PF00480">
    <property type="entry name" value="ROK"/>
    <property type="match status" value="1"/>
</dbReference>
<protein>
    <submittedName>
        <fullName evidence="2">Putative NBD/HSP70 family sugar kinase</fullName>
    </submittedName>
</protein>
<name>A0A542SRN8_9MICO</name>
<evidence type="ECO:0000313" key="3">
    <source>
        <dbReference type="Proteomes" id="UP000316181"/>
    </source>
</evidence>
<dbReference type="PANTHER" id="PTHR18964">
    <property type="entry name" value="ROK (REPRESSOR, ORF, KINASE) FAMILY"/>
    <property type="match status" value="1"/>
</dbReference>
<comment type="similarity">
    <text evidence="1">Belongs to the ROK (NagC/XylR) family.</text>
</comment>
<dbReference type="Gene3D" id="3.30.420.40">
    <property type="match status" value="2"/>
</dbReference>
<dbReference type="AlphaFoldDB" id="A0A542SRN8"/>
<dbReference type="EMBL" id="VFNV01000001">
    <property type="protein sequence ID" value="TQK77248.1"/>
    <property type="molecule type" value="Genomic_DNA"/>
</dbReference>
<keyword evidence="2" id="KW-0808">Transferase</keyword>
<evidence type="ECO:0000256" key="1">
    <source>
        <dbReference type="ARBA" id="ARBA00006479"/>
    </source>
</evidence>
<sequence length="300" mass="30541">MNKIGLDIGGTKTLGVVIGDDGSIVTSAQSPTRFGEDGVLETASALVETLLAAADISPSSLSSIGIGIPGHVDRAGGIVRNAVNIGVQRLDIARRLRARFGIEIGVDNDVTAAAIGTAHLMRLQGTIALLNLGTGLAAGIVRDGKPWRGSTGVAGEIGHFPVDPLGLDCPCGQRGCLETIASGSALRRAWPRGGDRPGRVLLSAIATGDAEAQRAFDQLAAGTAAAVRLLVLSLDPETIVIGGGLSRLGEPLRQAVRAQLGLSGAESQFLTGLHLAERVRLLPTDMPAAAVGAALVQIAD</sequence>
<accession>A0A542SRN8</accession>
<comment type="caution">
    <text evidence="2">The sequence shown here is derived from an EMBL/GenBank/DDBJ whole genome shotgun (WGS) entry which is preliminary data.</text>
</comment>
<organism evidence="2 3">
    <name type="scientific">Rarobacter incanus</name>
    <dbReference type="NCBI Taxonomy" id="153494"/>
    <lineage>
        <taxon>Bacteria</taxon>
        <taxon>Bacillati</taxon>
        <taxon>Actinomycetota</taxon>
        <taxon>Actinomycetes</taxon>
        <taxon>Micrococcales</taxon>
        <taxon>Rarobacteraceae</taxon>
        <taxon>Rarobacter</taxon>
    </lineage>
</organism>
<keyword evidence="3" id="KW-1185">Reference proteome</keyword>
<dbReference type="PANTHER" id="PTHR18964:SF149">
    <property type="entry name" value="BIFUNCTIONAL UDP-N-ACETYLGLUCOSAMINE 2-EPIMERASE_N-ACETYLMANNOSAMINE KINASE"/>
    <property type="match status" value="1"/>
</dbReference>
<reference evidence="2 3" key="1">
    <citation type="submission" date="2019-06" db="EMBL/GenBank/DDBJ databases">
        <title>Sequencing the genomes of 1000 actinobacteria strains.</title>
        <authorList>
            <person name="Klenk H.-P."/>
        </authorList>
    </citation>
    <scope>NUCLEOTIDE SEQUENCE [LARGE SCALE GENOMIC DNA]</scope>
    <source>
        <strain evidence="2 3">DSM 10596</strain>
    </source>
</reference>
<dbReference type="Proteomes" id="UP000316181">
    <property type="component" value="Unassembled WGS sequence"/>
</dbReference>
<dbReference type="InterPro" id="IPR000600">
    <property type="entry name" value="ROK"/>
</dbReference>
<dbReference type="RefSeq" id="WP_142113091.1">
    <property type="nucleotide sequence ID" value="NZ_BAAATB010000006.1"/>
</dbReference>
<evidence type="ECO:0000313" key="2">
    <source>
        <dbReference type="EMBL" id="TQK77248.1"/>
    </source>
</evidence>
<dbReference type="InterPro" id="IPR043129">
    <property type="entry name" value="ATPase_NBD"/>
</dbReference>
<dbReference type="OrthoDB" id="8772678at2"/>
<dbReference type="SUPFAM" id="SSF53067">
    <property type="entry name" value="Actin-like ATPase domain"/>
    <property type="match status" value="1"/>
</dbReference>